<protein>
    <submittedName>
        <fullName evidence="1">Uncharacterized protein</fullName>
    </submittedName>
</protein>
<comment type="caution">
    <text evidence="1">The sequence shown here is derived from an EMBL/GenBank/DDBJ whole genome shotgun (WGS) entry which is preliminary data.</text>
</comment>
<evidence type="ECO:0000313" key="2">
    <source>
        <dbReference type="Proteomes" id="UP000805193"/>
    </source>
</evidence>
<keyword evidence="2" id="KW-1185">Reference proteome</keyword>
<gene>
    <name evidence="1" type="ORF">HPB47_011101</name>
</gene>
<accession>A0AC60NX95</accession>
<reference evidence="1 2" key="1">
    <citation type="journal article" date="2020" name="Cell">
        <title>Large-Scale Comparative Analyses of Tick Genomes Elucidate Their Genetic Diversity and Vector Capacities.</title>
        <authorList>
            <consortium name="Tick Genome and Microbiome Consortium (TIGMIC)"/>
            <person name="Jia N."/>
            <person name="Wang J."/>
            <person name="Shi W."/>
            <person name="Du L."/>
            <person name="Sun Y."/>
            <person name="Zhan W."/>
            <person name="Jiang J.F."/>
            <person name="Wang Q."/>
            <person name="Zhang B."/>
            <person name="Ji P."/>
            <person name="Bell-Sakyi L."/>
            <person name="Cui X.M."/>
            <person name="Yuan T.T."/>
            <person name="Jiang B.G."/>
            <person name="Yang W.F."/>
            <person name="Lam T.T."/>
            <person name="Chang Q.C."/>
            <person name="Ding S.J."/>
            <person name="Wang X.J."/>
            <person name="Zhu J.G."/>
            <person name="Ruan X.D."/>
            <person name="Zhao L."/>
            <person name="Wei J.T."/>
            <person name="Ye R.Z."/>
            <person name="Que T.C."/>
            <person name="Du C.H."/>
            <person name="Zhou Y.H."/>
            <person name="Cheng J.X."/>
            <person name="Dai P.F."/>
            <person name="Guo W.B."/>
            <person name="Han X.H."/>
            <person name="Huang E.J."/>
            <person name="Li L.F."/>
            <person name="Wei W."/>
            <person name="Gao Y.C."/>
            <person name="Liu J.Z."/>
            <person name="Shao H.Z."/>
            <person name="Wang X."/>
            <person name="Wang C.C."/>
            <person name="Yang T.C."/>
            <person name="Huo Q.B."/>
            <person name="Li W."/>
            <person name="Chen H.Y."/>
            <person name="Chen S.E."/>
            <person name="Zhou L.G."/>
            <person name="Ni X.B."/>
            <person name="Tian J.H."/>
            <person name="Sheng Y."/>
            <person name="Liu T."/>
            <person name="Pan Y.S."/>
            <person name="Xia L.Y."/>
            <person name="Li J."/>
            <person name="Zhao F."/>
            <person name="Cao W.C."/>
        </authorList>
    </citation>
    <scope>NUCLEOTIDE SEQUENCE [LARGE SCALE GENOMIC DNA]</scope>
    <source>
        <strain evidence="1">Iper-2018</strain>
    </source>
</reference>
<sequence>MGLRQSQQGQEAEEEDEGSSAVATGVNRGLRNNSHNSGSPSKQRAAMQPKRWTMDDAVKIWCSQSQPSQQQCTGPSAWMVADQEHSSPASSVYDDDEELSSETTSDSSSETTSTTTISSGMLRQWRCIRKRYADNPDVLGEILVYRVLTYMGHPHWRKSVRPQGTSPSLTTVLQATMALRLEELRQKRLQMDAAWQMLKVNSPLSRFVLESKRQAVAQLEASVIIDTVKHCIPPASIFVLDRGPA</sequence>
<name>A0AC60NX95_IXOPE</name>
<dbReference type="EMBL" id="JABSTQ010011405">
    <property type="protein sequence ID" value="KAG0411763.1"/>
    <property type="molecule type" value="Genomic_DNA"/>
</dbReference>
<organism evidence="1 2">
    <name type="scientific">Ixodes persulcatus</name>
    <name type="common">Taiga tick</name>
    <dbReference type="NCBI Taxonomy" id="34615"/>
    <lineage>
        <taxon>Eukaryota</taxon>
        <taxon>Metazoa</taxon>
        <taxon>Ecdysozoa</taxon>
        <taxon>Arthropoda</taxon>
        <taxon>Chelicerata</taxon>
        <taxon>Arachnida</taxon>
        <taxon>Acari</taxon>
        <taxon>Parasitiformes</taxon>
        <taxon>Ixodida</taxon>
        <taxon>Ixodoidea</taxon>
        <taxon>Ixodidae</taxon>
        <taxon>Ixodinae</taxon>
        <taxon>Ixodes</taxon>
    </lineage>
</organism>
<dbReference type="Proteomes" id="UP000805193">
    <property type="component" value="Unassembled WGS sequence"/>
</dbReference>
<evidence type="ECO:0000313" key="1">
    <source>
        <dbReference type="EMBL" id="KAG0411763.1"/>
    </source>
</evidence>
<proteinExistence type="predicted"/>